<evidence type="ECO:0000313" key="3">
    <source>
        <dbReference type="EMBL" id="NYI72418.1"/>
    </source>
</evidence>
<dbReference type="InterPro" id="IPR015797">
    <property type="entry name" value="NUDIX_hydrolase-like_dom_sf"/>
</dbReference>
<dbReference type="GO" id="GO:0047631">
    <property type="term" value="F:ADP-ribose diphosphatase activity"/>
    <property type="evidence" value="ECO:0007669"/>
    <property type="project" value="UniProtKB-EC"/>
</dbReference>
<dbReference type="Proteomes" id="UP000527616">
    <property type="component" value="Unassembled WGS sequence"/>
</dbReference>
<dbReference type="GO" id="GO:0006753">
    <property type="term" value="P:nucleoside phosphate metabolic process"/>
    <property type="evidence" value="ECO:0007669"/>
    <property type="project" value="TreeGrafter"/>
</dbReference>
<dbReference type="RefSeq" id="WP_179446087.1">
    <property type="nucleotide sequence ID" value="NZ_JACBZS010000001.1"/>
</dbReference>
<evidence type="ECO:0000313" key="4">
    <source>
        <dbReference type="Proteomes" id="UP000527616"/>
    </source>
</evidence>
<protein>
    <submittedName>
        <fullName evidence="3">ADP-ribose pyrophosphatase</fullName>
        <ecNumber evidence="3">3.6.1.13</ecNumber>
    </submittedName>
</protein>
<dbReference type="PANTHER" id="PTHR11839:SF31">
    <property type="entry name" value="ADP-RIBOSE PYROPHOSPHATASE"/>
    <property type="match status" value="1"/>
</dbReference>
<gene>
    <name evidence="3" type="ORF">GGQ54_002978</name>
</gene>
<dbReference type="PANTHER" id="PTHR11839">
    <property type="entry name" value="UDP/ADP-SUGAR PYROPHOSPHATASE"/>
    <property type="match status" value="1"/>
</dbReference>
<dbReference type="SUPFAM" id="SSF55811">
    <property type="entry name" value="Nudix"/>
    <property type="match status" value="1"/>
</dbReference>
<dbReference type="InterPro" id="IPR000086">
    <property type="entry name" value="NUDIX_hydrolase_dom"/>
</dbReference>
<dbReference type="EC" id="3.6.1.13" evidence="3"/>
<dbReference type="GO" id="GO:0019693">
    <property type="term" value="P:ribose phosphate metabolic process"/>
    <property type="evidence" value="ECO:0007669"/>
    <property type="project" value="TreeGrafter"/>
</dbReference>
<keyword evidence="4" id="KW-1185">Reference proteome</keyword>
<dbReference type="PROSITE" id="PS51462">
    <property type="entry name" value="NUDIX"/>
    <property type="match status" value="1"/>
</dbReference>
<dbReference type="Pfam" id="PF00293">
    <property type="entry name" value="NUDIX"/>
    <property type="match status" value="1"/>
</dbReference>
<sequence length="222" mass="24088">MSERPAPVELPELSGADLADRPERWPILDRQVRHRGRVTTTVTDTVQAPDGSTIGRDWLLHPGAVGVIALDEEERVVLVEQYRHPAGFRLIEPPAGLLDVEAESWLVAAQRELAEEAMLAADEWSVLVDLFTSPGSSAESTRIFLARGLRPAARPDGFDLVGEEADMRVARAPLARVVDGVYAGRLQNPLLVAGSLAAAQALATGRELRPADSPWPARSVRQ</sequence>
<proteinExistence type="predicted"/>
<name>A0A7Z0DBU1_9ACTN</name>
<dbReference type="AlphaFoldDB" id="A0A7Z0DBU1"/>
<reference evidence="3 4" key="1">
    <citation type="submission" date="2020-07" db="EMBL/GenBank/DDBJ databases">
        <title>Sequencing the genomes of 1000 actinobacteria strains.</title>
        <authorList>
            <person name="Klenk H.-P."/>
        </authorList>
    </citation>
    <scope>NUCLEOTIDE SEQUENCE [LARGE SCALE GENOMIC DNA]</scope>
    <source>
        <strain evidence="3 4">DSM 103164</strain>
    </source>
</reference>
<keyword evidence="1 3" id="KW-0378">Hydrolase</keyword>
<dbReference type="GO" id="GO:0005829">
    <property type="term" value="C:cytosol"/>
    <property type="evidence" value="ECO:0007669"/>
    <property type="project" value="TreeGrafter"/>
</dbReference>
<organism evidence="3 4">
    <name type="scientific">Naumannella cuiyingiana</name>
    <dbReference type="NCBI Taxonomy" id="1347891"/>
    <lineage>
        <taxon>Bacteria</taxon>
        <taxon>Bacillati</taxon>
        <taxon>Actinomycetota</taxon>
        <taxon>Actinomycetes</taxon>
        <taxon>Propionibacteriales</taxon>
        <taxon>Propionibacteriaceae</taxon>
        <taxon>Naumannella</taxon>
    </lineage>
</organism>
<dbReference type="EMBL" id="JACBZS010000001">
    <property type="protein sequence ID" value="NYI72418.1"/>
    <property type="molecule type" value="Genomic_DNA"/>
</dbReference>
<dbReference type="Gene3D" id="3.90.79.10">
    <property type="entry name" value="Nucleoside Triphosphate Pyrophosphohydrolase"/>
    <property type="match status" value="1"/>
</dbReference>
<evidence type="ECO:0000256" key="1">
    <source>
        <dbReference type="ARBA" id="ARBA00022801"/>
    </source>
</evidence>
<accession>A0A7Z0DBU1</accession>
<comment type="caution">
    <text evidence="3">The sequence shown here is derived from an EMBL/GenBank/DDBJ whole genome shotgun (WGS) entry which is preliminary data.</text>
</comment>
<evidence type="ECO:0000259" key="2">
    <source>
        <dbReference type="PROSITE" id="PS51462"/>
    </source>
</evidence>
<feature type="domain" description="Nudix hydrolase" evidence="2">
    <location>
        <begin position="59"/>
        <end position="204"/>
    </location>
</feature>